<gene>
    <name evidence="1" type="ORF">MRATA1EN3_LOCUS10771</name>
</gene>
<accession>A0ACB0EGV9</accession>
<reference evidence="1" key="1">
    <citation type="submission" date="2023-05" db="EMBL/GenBank/DDBJ databases">
        <authorList>
            <consortium name="ELIXIR-Norway"/>
        </authorList>
    </citation>
    <scope>NUCLEOTIDE SEQUENCE</scope>
</reference>
<dbReference type="EMBL" id="OX596086">
    <property type="protein sequence ID" value="CAI9699558.1"/>
    <property type="molecule type" value="Genomic_DNA"/>
</dbReference>
<evidence type="ECO:0000313" key="2">
    <source>
        <dbReference type="Proteomes" id="UP001162501"/>
    </source>
</evidence>
<evidence type="ECO:0000313" key="1">
    <source>
        <dbReference type="EMBL" id="CAI9699558.1"/>
    </source>
</evidence>
<sequence>MGGPRPGLREAGEPQRKRAWPGRRRAPLRKVRGRDRPVSSQAWAWPHFQAKLKGSARARPTPAPSKPDGTARGIEEPWWDRPGPGSESPGHPRPPARLREPPWCQSEGNMGSAAPGEAGDGWPGPFPDGRGPVKPEQAQHGPSAGENHCGTDGPVLRLPGLFQSSSWGTPNPGRMGIAFSKTLRAPQAPQGCTSGDVPTLLLSGGDHHKTATQAGSHVVLTRGPFLRENTLEKHRRFRHSRDTTCGSQTEAGLGGSTLCTKWPRGAPRPECSPRGRRRARRGEPRAAYPVGGLAAEARDASMESAGEAGRGRRSGPASQALAAAAAALIHFFRADPSSSVAGRRRTAAGPERQKGLERTQAGGGAGRGEGPARGGGAGARCAAPPGAPPPPPRASGAAGSASGARPERGPGGSPAGEEHPVLRLTLPRASAPGRAGPGLLARGGPGSAPRGGGEELRRGKHLAASVGGPTGGQRSEHRECVVSASPPRNPEPPSGQRLWCGGSLRAFLTCRTWEPVRKASSGSTRSEEKNHKATSSRGSPAYLATPSWETHLPDTWVEVQVSSVEASWSDEWHPESDGRPHNLNRQAVKVGVRDRKDDTESNSLNSEWLSGEQYQLQKLTK</sequence>
<dbReference type="Proteomes" id="UP001162501">
    <property type="component" value="Chromosome 2"/>
</dbReference>
<name>A0ACB0EGV9_RANTA</name>
<proteinExistence type="predicted"/>
<organism evidence="1 2">
    <name type="scientific">Rangifer tarandus platyrhynchus</name>
    <name type="common">Svalbard reindeer</name>
    <dbReference type="NCBI Taxonomy" id="3082113"/>
    <lineage>
        <taxon>Eukaryota</taxon>
        <taxon>Metazoa</taxon>
        <taxon>Chordata</taxon>
        <taxon>Craniata</taxon>
        <taxon>Vertebrata</taxon>
        <taxon>Euteleostomi</taxon>
        <taxon>Mammalia</taxon>
        <taxon>Eutheria</taxon>
        <taxon>Laurasiatheria</taxon>
        <taxon>Artiodactyla</taxon>
        <taxon>Ruminantia</taxon>
        <taxon>Pecora</taxon>
        <taxon>Cervidae</taxon>
        <taxon>Odocoileinae</taxon>
        <taxon>Rangifer</taxon>
    </lineage>
</organism>
<protein>
    <submittedName>
        <fullName evidence="1">Uncharacterized protein</fullName>
    </submittedName>
</protein>